<feature type="region of interest" description="Disordered" evidence="5">
    <location>
        <begin position="494"/>
        <end position="578"/>
    </location>
</feature>
<feature type="region of interest" description="Disordered" evidence="5">
    <location>
        <begin position="601"/>
        <end position="640"/>
    </location>
</feature>
<name>A0ABQ8VJQ7_9AGAR</name>
<evidence type="ECO:0000256" key="6">
    <source>
        <dbReference type="SAM" id="Phobius"/>
    </source>
</evidence>
<feature type="region of interest" description="Disordered" evidence="5">
    <location>
        <begin position="451"/>
        <end position="477"/>
    </location>
</feature>
<feature type="region of interest" description="Disordered" evidence="5">
    <location>
        <begin position="769"/>
        <end position="829"/>
    </location>
</feature>
<organism evidence="7 8">
    <name type="scientific">Lentinula lateritia</name>
    <dbReference type="NCBI Taxonomy" id="40482"/>
    <lineage>
        <taxon>Eukaryota</taxon>
        <taxon>Fungi</taxon>
        <taxon>Dikarya</taxon>
        <taxon>Basidiomycota</taxon>
        <taxon>Agaricomycotina</taxon>
        <taxon>Agaricomycetes</taxon>
        <taxon>Agaricomycetidae</taxon>
        <taxon>Agaricales</taxon>
        <taxon>Marasmiineae</taxon>
        <taxon>Omphalotaceae</taxon>
        <taxon>Lentinula</taxon>
    </lineage>
</organism>
<gene>
    <name evidence="7" type="ORF">C8R41DRAFT_918222</name>
</gene>
<evidence type="ECO:0000313" key="7">
    <source>
        <dbReference type="EMBL" id="KAJ4496644.1"/>
    </source>
</evidence>
<feature type="transmembrane region" description="Helical" evidence="6">
    <location>
        <begin position="33"/>
        <end position="53"/>
    </location>
</feature>
<evidence type="ECO:0000256" key="3">
    <source>
        <dbReference type="ARBA" id="ARBA00022989"/>
    </source>
</evidence>
<dbReference type="InterPro" id="IPR005178">
    <property type="entry name" value="Ostalpha/TMEM184C"/>
</dbReference>
<dbReference type="PANTHER" id="PTHR23423">
    <property type="entry name" value="ORGANIC SOLUTE TRANSPORTER-RELATED"/>
    <property type="match status" value="1"/>
</dbReference>
<accession>A0ABQ8VJQ7</accession>
<comment type="caution">
    <text evidence="7">The sequence shown here is derived from an EMBL/GenBank/DDBJ whole genome shotgun (WGS) entry which is preliminary data.</text>
</comment>
<evidence type="ECO:0000256" key="1">
    <source>
        <dbReference type="ARBA" id="ARBA00004141"/>
    </source>
</evidence>
<feature type="transmembrane region" description="Helical" evidence="6">
    <location>
        <begin position="68"/>
        <end position="90"/>
    </location>
</feature>
<feature type="compositionally biased region" description="Basic residues" evidence="5">
    <location>
        <begin position="506"/>
        <end position="517"/>
    </location>
</feature>
<dbReference type="Pfam" id="PF03619">
    <property type="entry name" value="Solute_trans_a"/>
    <property type="match status" value="1"/>
</dbReference>
<keyword evidence="3 6" id="KW-1133">Transmembrane helix</keyword>
<feature type="compositionally biased region" description="Pro residues" evidence="5">
    <location>
        <begin position="626"/>
        <end position="637"/>
    </location>
</feature>
<evidence type="ECO:0000256" key="4">
    <source>
        <dbReference type="ARBA" id="ARBA00023136"/>
    </source>
</evidence>
<sequence>MSNITDGRCWAELKPNSPSLLQNGNLVFQAHHVGWIVAGFFTVIAIITSAWLINKHLLYYTNKREQRYIVRILFMVPIYAIISMASYLFWNHSTPLLLVRDGYESTVLTSFFYLLLNYLSHDPDEQRSIFIKNGLSREYDREALRKEESPSRWVFPLGFVKWKPADGLLFLQMMKWGVLQYCVIRPTTTLAAVLLNYVGLYCEDSWGLGWGHSYITVIVSISVTVAMYCLIQLYVPVSTILAPQKPLLKLFSVKSIVFLTFWQATFLSVLSMVGVIKDTTYMTADDINIGIGALLETFEMMLFGFLHIKAFTYKTYQPRESDSMKLPAYRMSRLRALGHAMDFRETFRELWIGSVYLWEKMCGHDPKPDINARRVAHYKNAFGLTRPPGTVMKEPNEKVDPLHFPIIRVEKEYYDDTRGRQWLGHGNDYGYGIYREKSDDLEVQIERELERRGYGSQNPCGGHTKPPSDVEDIGHSHQPRRSWWQSIYNRISQSGTEDNGVDHTVVHSRHASRRKSKSRDPSKLRSQNPSPDVDIDYVAVTESRYDMDDLPPPSLFRSKLSSGKSKAERGAYSSVTPYGDEDMLAPLSSFNGYQKFYKRQSQYRNSEHRQGPKIMFSPSTADYPPRSSPPPASPPPQSLLAPVMMMSHGDASADSLLGRVFPSKSSDANLTVRGTDNTHSTGHVRVAPRTALPSRESVHDIGEAGERHPVHSQASLPPNIPQAMSAYVLNPMRGANSKGNRYTEYRLHDNVEYEPNNIPTFQFSSPTRLARLSSQPSHPRPAPNPKPRNEYSPGLRRSSAQVGRKQAQARRSAGMSLHPRTKHHSLPAVLTIPRPLATPSANAYSDDHMAGPSFAQSYQFLGSYHAP</sequence>
<proteinExistence type="predicted"/>
<feature type="transmembrane region" description="Helical" evidence="6">
    <location>
        <begin position="178"/>
        <end position="200"/>
    </location>
</feature>
<dbReference type="Proteomes" id="UP001150217">
    <property type="component" value="Unassembled WGS sequence"/>
</dbReference>
<feature type="transmembrane region" description="Helical" evidence="6">
    <location>
        <begin position="256"/>
        <end position="275"/>
    </location>
</feature>
<protein>
    <submittedName>
        <fullName evidence="7">Organic solute transporter Ostalpha-domain-containing protein</fullName>
    </submittedName>
</protein>
<keyword evidence="4 6" id="KW-0472">Membrane</keyword>
<evidence type="ECO:0000313" key="8">
    <source>
        <dbReference type="Proteomes" id="UP001150217"/>
    </source>
</evidence>
<dbReference type="SMART" id="SM01417">
    <property type="entry name" value="Solute_trans_a"/>
    <property type="match status" value="1"/>
</dbReference>
<feature type="transmembrane region" description="Helical" evidence="6">
    <location>
        <begin position="287"/>
        <end position="308"/>
    </location>
</feature>
<reference evidence="7" key="1">
    <citation type="submission" date="2022-08" db="EMBL/GenBank/DDBJ databases">
        <title>A Global Phylogenomic Analysis of the Shiitake Genus Lentinula.</title>
        <authorList>
            <consortium name="DOE Joint Genome Institute"/>
            <person name="Sierra-Patev S."/>
            <person name="Min B."/>
            <person name="Naranjo-Ortiz M."/>
            <person name="Looney B."/>
            <person name="Konkel Z."/>
            <person name="Slot J.C."/>
            <person name="Sakamoto Y."/>
            <person name="Steenwyk J.L."/>
            <person name="Rokas A."/>
            <person name="Carro J."/>
            <person name="Camarero S."/>
            <person name="Ferreira P."/>
            <person name="Molpeceres G."/>
            <person name="Ruiz-Duenas F.J."/>
            <person name="Serrano A."/>
            <person name="Henrissat B."/>
            <person name="Drula E."/>
            <person name="Hughes K.W."/>
            <person name="Mata J.L."/>
            <person name="Ishikawa N.K."/>
            <person name="Vargas-Isla R."/>
            <person name="Ushijima S."/>
            <person name="Smith C.A."/>
            <person name="Ahrendt S."/>
            <person name="Andreopoulos W."/>
            <person name="He G."/>
            <person name="Labutti K."/>
            <person name="Lipzen A."/>
            <person name="Ng V."/>
            <person name="Riley R."/>
            <person name="Sandor L."/>
            <person name="Barry K."/>
            <person name="Martinez A.T."/>
            <person name="Xiao Y."/>
            <person name="Gibbons J.G."/>
            <person name="Terashima K."/>
            <person name="Grigoriev I.V."/>
            <person name="Hibbett D.S."/>
        </authorList>
    </citation>
    <scope>NUCLEOTIDE SEQUENCE</scope>
    <source>
        <strain evidence="7">RHP3577 ss4</strain>
    </source>
</reference>
<keyword evidence="2 6" id="KW-0812">Transmembrane</keyword>
<feature type="compositionally biased region" description="Basic and acidic residues" evidence="5">
    <location>
        <begin position="466"/>
        <end position="475"/>
    </location>
</feature>
<comment type="subcellular location">
    <subcellularLocation>
        <location evidence="1">Membrane</location>
        <topology evidence="1">Multi-pass membrane protein</topology>
    </subcellularLocation>
</comment>
<evidence type="ECO:0000256" key="2">
    <source>
        <dbReference type="ARBA" id="ARBA00022692"/>
    </source>
</evidence>
<feature type="transmembrane region" description="Helical" evidence="6">
    <location>
        <begin position="212"/>
        <end position="235"/>
    </location>
</feature>
<evidence type="ECO:0000256" key="5">
    <source>
        <dbReference type="SAM" id="MobiDB-lite"/>
    </source>
</evidence>
<keyword evidence="8" id="KW-1185">Reference proteome</keyword>
<dbReference type="EMBL" id="JANVFT010000026">
    <property type="protein sequence ID" value="KAJ4496644.1"/>
    <property type="molecule type" value="Genomic_DNA"/>
</dbReference>